<dbReference type="Pfam" id="PF00646">
    <property type="entry name" value="F-box"/>
    <property type="match status" value="1"/>
</dbReference>
<dbReference type="PANTHER" id="PTHR31672:SF2">
    <property type="entry name" value="F-BOX DOMAIN-CONTAINING PROTEIN"/>
    <property type="match status" value="1"/>
</dbReference>
<dbReference type="SMART" id="SM00256">
    <property type="entry name" value="FBOX"/>
    <property type="match status" value="1"/>
</dbReference>
<proteinExistence type="predicted"/>
<dbReference type="InterPro" id="IPR001810">
    <property type="entry name" value="F-box_dom"/>
</dbReference>
<dbReference type="PROSITE" id="PS50181">
    <property type="entry name" value="FBOX"/>
    <property type="match status" value="1"/>
</dbReference>
<dbReference type="InterPro" id="IPR050796">
    <property type="entry name" value="SCF_F-box_component"/>
</dbReference>
<dbReference type="PANTHER" id="PTHR31672">
    <property type="entry name" value="BNACNNG10540D PROTEIN"/>
    <property type="match status" value="1"/>
</dbReference>
<dbReference type="InterPro" id="IPR036047">
    <property type="entry name" value="F-box-like_dom_sf"/>
</dbReference>
<reference evidence="2 3" key="1">
    <citation type="submission" date="2024-09" db="EMBL/GenBank/DDBJ databases">
        <title>Chromosome-scale assembly of Riccia sorocarpa.</title>
        <authorList>
            <person name="Paukszto L."/>
        </authorList>
    </citation>
    <scope>NUCLEOTIDE SEQUENCE [LARGE SCALE GENOMIC DNA]</scope>
    <source>
        <strain evidence="2">LP-2024</strain>
        <tissue evidence="2">Aerial parts of the thallus</tissue>
    </source>
</reference>
<evidence type="ECO:0000313" key="3">
    <source>
        <dbReference type="Proteomes" id="UP001633002"/>
    </source>
</evidence>
<organism evidence="2 3">
    <name type="scientific">Riccia sorocarpa</name>
    <dbReference type="NCBI Taxonomy" id="122646"/>
    <lineage>
        <taxon>Eukaryota</taxon>
        <taxon>Viridiplantae</taxon>
        <taxon>Streptophyta</taxon>
        <taxon>Embryophyta</taxon>
        <taxon>Marchantiophyta</taxon>
        <taxon>Marchantiopsida</taxon>
        <taxon>Marchantiidae</taxon>
        <taxon>Marchantiales</taxon>
        <taxon>Ricciaceae</taxon>
        <taxon>Riccia</taxon>
    </lineage>
</organism>
<dbReference type="SUPFAM" id="SSF81383">
    <property type="entry name" value="F-box domain"/>
    <property type="match status" value="1"/>
</dbReference>
<dbReference type="AlphaFoldDB" id="A0ABD3GFY6"/>
<keyword evidence="3" id="KW-1185">Reference proteome</keyword>
<comment type="caution">
    <text evidence="2">The sequence shown here is derived from an EMBL/GenBank/DDBJ whole genome shotgun (WGS) entry which is preliminary data.</text>
</comment>
<evidence type="ECO:0000259" key="1">
    <source>
        <dbReference type="PROSITE" id="PS50181"/>
    </source>
</evidence>
<accession>A0ABD3GFY6</accession>
<gene>
    <name evidence="2" type="ORF">R1sor_026607</name>
</gene>
<dbReference type="Gene3D" id="1.20.1280.50">
    <property type="match status" value="1"/>
</dbReference>
<protein>
    <recommendedName>
        <fullName evidence="1">F-box domain-containing protein</fullName>
    </recommendedName>
</protein>
<dbReference type="EMBL" id="JBJQOH010000008">
    <property type="protein sequence ID" value="KAL3676659.1"/>
    <property type="molecule type" value="Genomic_DNA"/>
</dbReference>
<evidence type="ECO:0000313" key="2">
    <source>
        <dbReference type="EMBL" id="KAL3676659.1"/>
    </source>
</evidence>
<feature type="domain" description="F-box" evidence="1">
    <location>
        <begin position="51"/>
        <end position="97"/>
    </location>
</feature>
<sequence length="434" mass="49905">MRQTCEYQVSKKEAGISVTRGYTMNQVPREVLLLYHIPIQNANLWDHRRRRKVWGQLPSNVLDKVLTKLPVHSLMRFCQVCKRWKIWIQSAEFARRCQSIKPTVFAYYPGGYGYGDKKLWVPPYLAFPSETTNTWEKHMLDFGSEPFRIVLLAADQGLLCFLTSPLYIVGSLVIYNPLTRHYKKLTVPRVLRSRGWRLVTDHSSKIVGLIVDPVTGSYKLVVGFIHRAGEDEDPDDPDGTYIYDSVSSSWTSTPSSPEFPQLAEVVTDSEDENEDNEEEEDISEYFKGESVPGPSISCSGNLYWMVGESLLNGIWDDYSRFLVKYDVMAGRWTVDEPILRVPYSRFVRRREIPDDLPRYLPYARLVKQPDLPQTDITLPRWNFHLAVHDDKVFVTLFDSLIREHAYFGAPSSSSLTSAFQFDSSSSELQSASIR</sequence>
<name>A0ABD3GFY6_9MARC</name>
<dbReference type="Proteomes" id="UP001633002">
    <property type="component" value="Unassembled WGS sequence"/>
</dbReference>